<organism evidence="2 3">
    <name type="scientific">Jeotgalibaca porci</name>
    <dbReference type="NCBI Taxonomy" id="1868793"/>
    <lineage>
        <taxon>Bacteria</taxon>
        <taxon>Bacillati</taxon>
        <taxon>Bacillota</taxon>
        <taxon>Bacilli</taxon>
        <taxon>Lactobacillales</taxon>
        <taxon>Carnobacteriaceae</taxon>
        <taxon>Jeotgalibaca</taxon>
    </lineage>
</organism>
<keyword evidence="1" id="KW-0812">Transmembrane</keyword>
<keyword evidence="1" id="KW-1133">Transmembrane helix</keyword>
<feature type="transmembrane region" description="Helical" evidence="1">
    <location>
        <begin position="79"/>
        <end position="97"/>
    </location>
</feature>
<dbReference type="KEGG" id="jpo:G7058_09280"/>
<evidence type="ECO:0000256" key="1">
    <source>
        <dbReference type="SAM" id="Phobius"/>
    </source>
</evidence>
<evidence type="ECO:0000313" key="3">
    <source>
        <dbReference type="Proteomes" id="UP000501830"/>
    </source>
</evidence>
<keyword evidence="3" id="KW-1185">Reference proteome</keyword>
<gene>
    <name evidence="2" type="ORF">G7058_09280</name>
</gene>
<feature type="transmembrane region" description="Helical" evidence="1">
    <location>
        <begin position="109"/>
        <end position="131"/>
    </location>
</feature>
<dbReference type="GeneID" id="94553475"/>
<sequence>MFAQYDEYQRLLRYKNGCYAFYLINILLFINQLITYIGEIKWAQDSFIEYLVIIMIPIMFMNIRNTWQGSHFDRKEKPSVVNVLNLLLGLTYFWLALNRKQPLIEDGLVTLQVSQLLLGLVWISTPITYFIKYFRDSIVSE</sequence>
<accession>A0A6G7WIZ4</accession>
<proteinExistence type="predicted"/>
<name>A0A6G7WIZ4_9LACT</name>
<dbReference type="EMBL" id="CP049889">
    <property type="protein sequence ID" value="QIK52212.1"/>
    <property type="molecule type" value="Genomic_DNA"/>
</dbReference>
<dbReference type="AlphaFoldDB" id="A0A6G7WIZ4"/>
<feature type="transmembrane region" description="Helical" evidence="1">
    <location>
        <begin position="20"/>
        <end position="38"/>
    </location>
</feature>
<evidence type="ECO:0000313" key="2">
    <source>
        <dbReference type="EMBL" id="QIK52212.1"/>
    </source>
</evidence>
<dbReference type="RefSeq" id="WP_166063276.1">
    <property type="nucleotide sequence ID" value="NZ_CP049889.1"/>
</dbReference>
<dbReference type="Proteomes" id="UP000501830">
    <property type="component" value="Chromosome"/>
</dbReference>
<feature type="transmembrane region" description="Helical" evidence="1">
    <location>
        <begin position="50"/>
        <end position="67"/>
    </location>
</feature>
<reference evidence="2 3" key="1">
    <citation type="journal article" date="2017" name="Int. J. Syst. Evol. Microbiol.">
        <title>Jeotgalibaca porci sp. nov. and Jeotgalibaca arthritidis sp. nov., isolated from pigs, and emended description of the genus Jeotgalibaca.</title>
        <authorList>
            <person name="Zamora L."/>
            <person name="Perez-Sancho M."/>
            <person name="Dominguez L."/>
            <person name="Fernandez-Garayzabal J.F."/>
            <person name="Vela A.I."/>
        </authorList>
    </citation>
    <scope>NUCLEOTIDE SEQUENCE [LARGE SCALE GENOMIC DNA]</scope>
    <source>
        <strain evidence="2 3">CCUG 69148</strain>
    </source>
</reference>
<keyword evidence="1" id="KW-0472">Membrane</keyword>
<protein>
    <submittedName>
        <fullName evidence="2">Uncharacterized protein</fullName>
    </submittedName>
</protein>